<keyword evidence="2" id="KW-0677">Repeat</keyword>
<dbReference type="PANTHER" id="PTHR15454:SF73">
    <property type="entry name" value="DYNEIN AXONEMAL LIGHT CHAIN 1"/>
    <property type="match status" value="1"/>
</dbReference>
<dbReference type="PROSITE" id="PS00845">
    <property type="entry name" value="CAP_GLY_1"/>
    <property type="match status" value="1"/>
</dbReference>
<dbReference type="PROSITE" id="PS50245">
    <property type="entry name" value="CAP_GLY_2"/>
    <property type="match status" value="1"/>
</dbReference>
<dbReference type="EMBL" id="JAEUBD010001266">
    <property type="protein sequence ID" value="KAH3663050.1"/>
    <property type="molecule type" value="Genomic_DNA"/>
</dbReference>
<dbReference type="SMART" id="SM01052">
    <property type="entry name" value="CAP_GLY"/>
    <property type="match status" value="1"/>
</dbReference>
<evidence type="ECO:0000256" key="1">
    <source>
        <dbReference type="ARBA" id="ARBA00022614"/>
    </source>
</evidence>
<reference evidence="4" key="2">
    <citation type="submission" date="2021-01" db="EMBL/GenBank/DDBJ databases">
        <authorList>
            <person name="Schikora-Tamarit M.A."/>
        </authorList>
    </citation>
    <scope>NUCLEOTIDE SEQUENCE</scope>
    <source>
        <strain evidence="4">NCAIM Y.01608</strain>
    </source>
</reference>
<dbReference type="GO" id="GO:0005737">
    <property type="term" value="C:cytoplasm"/>
    <property type="evidence" value="ECO:0007669"/>
    <property type="project" value="TreeGrafter"/>
</dbReference>
<comment type="caution">
    <text evidence="4">The sequence shown here is derived from an EMBL/GenBank/DDBJ whole genome shotgun (WGS) entry which is preliminary data.</text>
</comment>
<feature type="domain" description="CAP-Gly" evidence="3">
    <location>
        <begin position="32"/>
        <end position="67"/>
    </location>
</feature>
<dbReference type="Gene3D" id="3.80.10.10">
    <property type="entry name" value="Ribonuclease Inhibitor"/>
    <property type="match status" value="2"/>
</dbReference>
<keyword evidence="1" id="KW-0433">Leucine-rich repeat</keyword>
<keyword evidence="5" id="KW-1185">Reference proteome</keyword>
<evidence type="ECO:0000256" key="2">
    <source>
        <dbReference type="ARBA" id="ARBA00022737"/>
    </source>
</evidence>
<dbReference type="Gene3D" id="2.30.30.190">
    <property type="entry name" value="CAP Gly-rich-like domain"/>
    <property type="match status" value="1"/>
</dbReference>
<protein>
    <recommendedName>
        <fullName evidence="3">CAP-Gly domain-containing protein</fullName>
    </recommendedName>
</protein>
<dbReference type="Pfam" id="PF01302">
    <property type="entry name" value="CAP_GLY"/>
    <property type="match status" value="1"/>
</dbReference>
<proteinExistence type="predicted"/>
<dbReference type="PANTHER" id="PTHR15454">
    <property type="entry name" value="NISCHARIN RELATED"/>
    <property type="match status" value="1"/>
</dbReference>
<dbReference type="SUPFAM" id="SSF74924">
    <property type="entry name" value="Cap-Gly domain"/>
    <property type="match status" value="1"/>
</dbReference>
<name>A0A9P8T2K4_9ASCO</name>
<dbReference type="InterPro" id="IPR000938">
    <property type="entry name" value="CAP-Gly_domain"/>
</dbReference>
<evidence type="ECO:0000259" key="3">
    <source>
        <dbReference type="PROSITE" id="PS50245"/>
    </source>
</evidence>
<evidence type="ECO:0000313" key="4">
    <source>
        <dbReference type="EMBL" id="KAH3663050.1"/>
    </source>
</evidence>
<organism evidence="4 5">
    <name type="scientific">Ogataea polymorpha</name>
    <dbReference type="NCBI Taxonomy" id="460523"/>
    <lineage>
        <taxon>Eukaryota</taxon>
        <taxon>Fungi</taxon>
        <taxon>Dikarya</taxon>
        <taxon>Ascomycota</taxon>
        <taxon>Saccharomycotina</taxon>
        <taxon>Pichiomycetes</taxon>
        <taxon>Pichiales</taxon>
        <taxon>Pichiaceae</taxon>
        <taxon>Ogataea</taxon>
    </lineage>
</organism>
<dbReference type="SUPFAM" id="SSF52047">
    <property type="entry name" value="RNI-like"/>
    <property type="match status" value="1"/>
</dbReference>
<sequence>MLVPGDRVAVDGFLATVRFVGEIPNWPNETAIGIEWDVPERGKNDGSINGTRYFSTLHGTKSASFVKLSKLQPRRSVMDAMVYRYASDESLANESASLIDHFDLTIGTKKVESYGFEKLSRLQADFRNLETVTLERLNVAVSSPIDSSLHNLQVLDLGFNLLDWPNLMQIVLQLPNLHTLKANGNRWTRFQGCEPCLSVHTLHLSACDLGNCEYTPKLLSCFPRLQHLHVASNNLSHIEVCRLELLDLSDNSFALLTDAPRAKRLNLSYNDLHIPSLTDSSLQIIEELDLCNTAVSEWSEIDNLAQLRSLTSLRILNTPLLDSIDYDSAISQIFARIPSLVKLDGTVYTTKHRDNFELYFISKVRSKEWKCPQPLWMSLCAKHGLLTEESTPARHLPTPTRVEVVFNDSRFSATLFSSATVGKLRGKISRKLGLSVLEFQLYAQLGHDTEHLANDQQTVAALGLASPVQVKLQPWESGLRQQPYWIKSGVAH</sequence>
<dbReference type="InterPro" id="IPR036859">
    <property type="entry name" value="CAP-Gly_dom_sf"/>
</dbReference>
<dbReference type="Proteomes" id="UP000788993">
    <property type="component" value="Unassembled WGS sequence"/>
</dbReference>
<gene>
    <name evidence="4" type="ORF">OGATHE_004626</name>
</gene>
<reference evidence="4" key="1">
    <citation type="journal article" date="2021" name="Open Biol.">
        <title>Shared evolutionary footprints suggest mitochondrial oxidative damage underlies multiple complex I losses in fungi.</title>
        <authorList>
            <person name="Schikora-Tamarit M.A."/>
            <person name="Marcet-Houben M."/>
            <person name="Nosek J."/>
            <person name="Gabaldon T."/>
        </authorList>
    </citation>
    <scope>NUCLEOTIDE SEQUENCE</scope>
    <source>
        <strain evidence="4">NCAIM Y.01608</strain>
    </source>
</reference>
<dbReference type="AlphaFoldDB" id="A0A9P8T2K4"/>
<accession>A0A9P8T2K4</accession>
<evidence type="ECO:0000313" key="5">
    <source>
        <dbReference type="Proteomes" id="UP000788993"/>
    </source>
</evidence>
<dbReference type="InterPro" id="IPR032675">
    <property type="entry name" value="LRR_dom_sf"/>
</dbReference>